<name>A0ABP7W900_9SPHI</name>
<dbReference type="Proteomes" id="UP001500841">
    <property type="component" value="Unassembled WGS sequence"/>
</dbReference>
<evidence type="ECO:0008006" key="4">
    <source>
        <dbReference type="Google" id="ProtNLM"/>
    </source>
</evidence>
<protein>
    <recommendedName>
        <fullName evidence="4">Serine endopeptidase inhibitor I10-like protein</fullName>
    </recommendedName>
</protein>
<proteinExistence type="predicted"/>
<dbReference type="EMBL" id="BAABCV010000001">
    <property type="protein sequence ID" value="GAA4083835.1"/>
    <property type="molecule type" value="Genomic_DNA"/>
</dbReference>
<keyword evidence="3" id="KW-1185">Reference proteome</keyword>
<gene>
    <name evidence="2" type="ORF">GCM10022392_00620</name>
</gene>
<dbReference type="RefSeq" id="WP_345100169.1">
    <property type="nucleotide sequence ID" value="NZ_BAABCV010000001.1"/>
</dbReference>
<comment type="caution">
    <text evidence="2">The sequence shown here is derived from an EMBL/GenBank/DDBJ whole genome shotgun (WGS) entry which is preliminary data.</text>
</comment>
<organism evidence="2 3">
    <name type="scientific">Mucilaginibacter panaciglaebae</name>
    <dbReference type="NCBI Taxonomy" id="502331"/>
    <lineage>
        <taxon>Bacteria</taxon>
        <taxon>Pseudomonadati</taxon>
        <taxon>Bacteroidota</taxon>
        <taxon>Sphingobacteriia</taxon>
        <taxon>Sphingobacteriales</taxon>
        <taxon>Sphingobacteriaceae</taxon>
        <taxon>Mucilaginibacter</taxon>
    </lineage>
</organism>
<sequence length="55" mass="6168">MNLYIPKIMITQQPGTDKPGFENADGELPLMIENDFSETPEMDDQASDQTATKSY</sequence>
<accession>A0ABP7W900</accession>
<evidence type="ECO:0000313" key="3">
    <source>
        <dbReference type="Proteomes" id="UP001500841"/>
    </source>
</evidence>
<reference evidence="3" key="1">
    <citation type="journal article" date="2019" name="Int. J. Syst. Evol. Microbiol.">
        <title>The Global Catalogue of Microorganisms (GCM) 10K type strain sequencing project: providing services to taxonomists for standard genome sequencing and annotation.</title>
        <authorList>
            <consortium name="The Broad Institute Genomics Platform"/>
            <consortium name="The Broad Institute Genome Sequencing Center for Infectious Disease"/>
            <person name="Wu L."/>
            <person name="Ma J."/>
        </authorList>
    </citation>
    <scope>NUCLEOTIDE SEQUENCE [LARGE SCALE GENOMIC DNA]</scope>
    <source>
        <strain evidence="3">JCM 17085</strain>
    </source>
</reference>
<feature type="region of interest" description="Disordered" evidence="1">
    <location>
        <begin position="35"/>
        <end position="55"/>
    </location>
</feature>
<evidence type="ECO:0000256" key="1">
    <source>
        <dbReference type="SAM" id="MobiDB-lite"/>
    </source>
</evidence>
<evidence type="ECO:0000313" key="2">
    <source>
        <dbReference type="EMBL" id="GAA4083835.1"/>
    </source>
</evidence>
<feature type="compositionally biased region" description="Acidic residues" evidence="1">
    <location>
        <begin position="35"/>
        <end position="46"/>
    </location>
</feature>